<accession>A0ACA9TF36</accession>
<gene>
    <name evidence="1" type="ORF">CRV2_00007859</name>
</gene>
<sequence length="256" mass="27742">MTTEANDRFPLHTAARQGQESRKIFSRHVDEVPGNIIHLTPASQTDPKLSKKVDDDGRYAIHWAASANYLEIVSLLAEQPKFDADIEDGSGWTPLMISASVPDNEPVLTLLISKGADVNAKSNGQQSALHFVASKKNLDIARLLIDNKASTRVRDRRGQYPIHRAAAVGSAPMVALLLQNKSPLNATDNEGYTPLHHAIAEGHGDTAVALLKAGADFSLKTIEDKLAIDLAPDKEASVRRYIIQGAEREGIELGDS</sequence>
<evidence type="ECO:0000313" key="2">
    <source>
        <dbReference type="Proteomes" id="UP000836387"/>
    </source>
</evidence>
<evidence type="ECO:0000313" key="1">
    <source>
        <dbReference type="EMBL" id="CAG9939422.1"/>
    </source>
</evidence>
<keyword evidence="2" id="KW-1185">Reference proteome</keyword>
<reference evidence="1" key="2">
    <citation type="submission" date="2021-10" db="EMBL/GenBank/DDBJ databases">
        <authorList>
            <person name="Piombo E."/>
        </authorList>
    </citation>
    <scope>NUCLEOTIDE SEQUENCE</scope>
</reference>
<organism evidence="1 2">
    <name type="scientific">Clonostachys rosea f. rosea IK726</name>
    <dbReference type="NCBI Taxonomy" id="1349383"/>
    <lineage>
        <taxon>Eukaryota</taxon>
        <taxon>Fungi</taxon>
        <taxon>Dikarya</taxon>
        <taxon>Ascomycota</taxon>
        <taxon>Pezizomycotina</taxon>
        <taxon>Sordariomycetes</taxon>
        <taxon>Hypocreomycetidae</taxon>
        <taxon>Hypocreales</taxon>
        <taxon>Bionectriaceae</taxon>
        <taxon>Clonostachys</taxon>
    </lineage>
</organism>
<name>A0ACA9TF36_BIOOC</name>
<reference evidence="1" key="1">
    <citation type="submission" date="2020-04" db="EMBL/GenBank/DDBJ databases">
        <authorList>
            <person name="Broberg M."/>
        </authorList>
    </citation>
    <scope>NUCLEOTIDE SEQUENCE</scope>
</reference>
<proteinExistence type="predicted"/>
<dbReference type="EMBL" id="CADEHS020000003">
    <property type="protein sequence ID" value="CAG9939422.1"/>
    <property type="molecule type" value="Genomic_DNA"/>
</dbReference>
<protein>
    <submittedName>
        <fullName evidence="1">Uncharacterized protein</fullName>
    </submittedName>
</protein>
<dbReference type="Proteomes" id="UP000836387">
    <property type="component" value="Unassembled WGS sequence"/>
</dbReference>
<comment type="caution">
    <text evidence="1">The sequence shown here is derived from an EMBL/GenBank/DDBJ whole genome shotgun (WGS) entry which is preliminary data.</text>
</comment>